<feature type="transmembrane region" description="Helical" evidence="1">
    <location>
        <begin position="163"/>
        <end position="188"/>
    </location>
</feature>
<evidence type="ECO:0000256" key="1">
    <source>
        <dbReference type="SAM" id="Phobius"/>
    </source>
</evidence>
<keyword evidence="1" id="KW-0472">Membrane</keyword>
<accession>A0A9Q3YN70</accession>
<comment type="caution">
    <text evidence="2">The sequence shown here is derived from an EMBL/GenBank/DDBJ whole genome shotgun (WGS) entry which is preliminary data.</text>
</comment>
<gene>
    <name evidence="2" type="ORF">LL252_03235</name>
</gene>
<feature type="transmembrane region" description="Helical" evidence="1">
    <location>
        <begin position="120"/>
        <end position="143"/>
    </location>
</feature>
<feature type="transmembrane region" description="Helical" evidence="1">
    <location>
        <begin position="36"/>
        <end position="56"/>
    </location>
</feature>
<sequence length="197" mass="20620">MPAVFGNFLAIFPLIVPALIGIVLGCAFMSRYRKPAIMVIIASVLLLLQGAFMMLANMFLVRLASDGVITWETYSLIASTVHFILGIGSSGLLLAAVFAGRTAPAVEVAPGARPHRGAPILVMGILSVAIFAPLGVIAMVLGIRDLAAMEAGTMDPRGRPQTTAGMVLGIIAIVLMVLALIGVVLFLYTLSATSWMP</sequence>
<protein>
    <recommendedName>
        <fullName evidence="4">DUF4190 domain-containing protein</fullName>
    </recommendedName>
</protein>
<organism evidence="2 3">
    <name type="scientific">Alloalcanivorax marinus</name>
    <dbReference type="NCBI Taxonomy" id="1177169"/>
    <lineage>
        <taxon>Bacteria</taxon>
        <taxon>Pseudomonadati</taxon>
        <taxon>Pseudomonadota</taxon>
        <taxon>Gammaproteobacteria</taxon>
        <taxon>Oceanospirillales</taxon>
        <taxon>Alcanivoracaceae</taxon>
        <taxon>Alloalcanivorax</taxon>
    </lineage>
</organism>
<name>A0A9Q3YN70_9GAMM</name>
<evidence type="ECO:0000313" key="3">
    <source>
        <dbReference type="Proteomes" id="UP001108027"/>
    </source>
</evidence>
<evidence type="ECO:0008006" key="4">
    <source>
        <dbReference type="Google" id="ProtNLM"/>
    </source>
</evidence>
<evidence type="ECO:0000313" key="2">
    <source>
        <dbReference type="EMBL" id="MCC4307575.1"/>
    </source>
</evidence>
<keyword evidence="1" id="KW-1133">Transmembrane helix</keyword>
<keyword evidence="3" id="KW-1185">Reference proteome</keyword>
<dbReference type="EMBL" id="JAJGNA010000002">
    <property type="protein sequence ID" value="MCC4307575.1"/>
    <property type="molecule type" value="Genomic_DNA"/>
</dbReference>
<reference evidence="2" key="1">
    <citation type="submission" date="2021-10" db="EMBL/GenBank/DDBJ databases">
        <title>The diversity and Nitrogen Metabolism of Culturable Nitrate-Utilizing Bacteria Within the Oxygen Minimum Zone of the Changjiang (Yangtze River)Estuary.</title>
        <authorList>
            <person name="Zhang D."/>
            <person name="Zheng J."/>
            <person name="Liu S."/>
            <person name="He W."/>
        </authorList>
    </citation>
    <scope>NUCLEOTIDE SEQUENCE</scope>
    <source>
        <strain evidence="2">FXH-223</strain>
    </source>
</reference>
<dbReference type="Proteomes" id="UP001108027">
    <property type="component" value="Unassembled WGS sequence"/>
</dbReference>
<feature type="transmembrane region" description="Helical" evidence="1">
    <location>
        <begin position="76"/>
        <end position="99"/>
    </location>
</feature>
<dbReference type="RefSeq" id="WP_228232862.1">
    <property type="nucleotide sequence ID" value="NZ_JAJGNA010000002.1"/>
</dbReference>
<keyword evidence="1" id="KW-0812">Transmembrane</keyword>
<proteinExistence type="predicted"/>
<dbReference type="AlphaFoldDB" id="A0A9Q3YN70"/>
<feature type="transmembrane region" description="Helical" evidence="1">
    <location>
        <begin position="6"/>
        <end position="29"/>
    </location>
</feature>